<accession>F4S7J6</accession>
<protein>
    <submittedName>
        <fullName evidence="2">Uncharacterized protein</fullName>
    </submittedName>
</protein>
<dbReference type="VEuPathDB" id="FungiDB:MELLADRAFT_94675"/>
<gene>
    <name evidence="2" type="ORF">MELLADRAFT_94675</name>
</gene>
<evidence type="ECO:0000313" key="2">
    <source>
        <dbReference type="EMBL" id="EGF99381.1"/>
    </source>
</evidence>
<feature type="compositionally biased region" description="Acidic residues" evidence="1">
    <location>
        <begin position="402"/>
        <end position="421"/>
    </location>
</feature>
<feature type="compositionally biased region" description="Polar residues" evidence="1">
    <location>
        <begin position="302"/>
        <end position="317"/>
    </location>
</feature>
<feature type="compositionally biased region" description="Basic and acidic residues" evidence="1">
    <location>
        <begin position="145"/>
        <end position="157"/>
    </location>
</feature>
<feature type="compositionally biased region" description="Polar residues" evidence="1">
    <location>
        <begin position="268"/>
        <end position="278"/>
    </location>
</feature>
<feature type="compositionally biased region" description="Basic residues" evidence="1">
    <location>
        <begin position="426"/>
        <end position="436"/>
    </location>
</feature>
<evidence type="ECO:0000256" key="1">
    <source>
        <dbReference type="SAM" id="MobiDB-lite"/>
    </source>
</evidence>
<feature type="region of interest" description="Disordered" evidence="1">
    <location>
        <begin position="208"/>
        <end position="473"/>
    </location>
</feature>
<dbReference type="InParanoid" id="F4S7J6"/>
<keyword evidence="3" id="KW-1185">Reference proteome</keyword>
<name>F4S7J6_MELLP</name>
<feature type="compositionally biased region" description="Polar residues" evidence="1">
    <location>
        <begin position="437"/>
        <end position="449"/>
    </location>
</feature>
<feature type="compositionally biased region" description="Polar residues" evidence="1">
    <location>
        <begin position="229"/>
        <end position="255"/>
    </location>
</feature>
<evidence type="ECO:0000313" key="3">
    <source>
        <dbReference type="Proteomes" id="UP000001072"/>
    </source>
</evidence>
<feature type="compositionally biased region" description="Basic residues" evidence="1">
    <location>
        <begin position="359"/>
        <end position="377"/>
    </location>
</feature>
<feature type="region of interest" description="Disordered" evidence="1">
    <location>
        <begin position="33"/>
        <end position="63"/>
    </location>
</feature>
<dbReference type="HOGENOM" id="CLU_555578_0_0_1"/>
<reference evidence="3" key="1">
    <citation type="journal article" date="2011" name="Proc. Natl. Acad. Sci. U.S.A.">
        <title>Obligate biotrophy features unraveled by the genomic analysis of rust fungi.</title>
        <authorList>
            <person name="Duplessis S."/>
            <person name="Cuomo C.A."/>
            <person name="Lin Y.-C."/>
            <person name="Aerts A."/>
            <person name="Tisserant E."/>
            <person name="Veneault-Fourrey C."/>
            <person name="Joly D.L."/>
            <person name="Hacquard S."/>
            <person name="Amselem J."/>
            <person name="Cantarel B.L."/>
            <person name="Chiu R."/>
            <person name="Coutinho P.M."/>
            <person name="Feau N."/>
            <person name="Field M."/>
            <person name="Frey P."/>
            <person name="Gelhaye E."/>
            <person name="Goldberg J."/>
            <person name="Grabherr M.G."/>
            <person name="Kodira C.D."/>
            <person name="Kohler A."/>
            <person name="Kuees U."/>
            <person name="Lindquist E.A."/>
            <person name="Lucas S.M."/>
            <person name="Mago R."/>
            <person name="Mauceli E."/>
            <person name="Morin E."/>
            <person name="Murat C."/>
            <person name="Pangilinan J.L."/>
            <person name="Park R."/>
            <person name="Pearson M."/>
            <person name="Quesneville H."/>
            <person name="Rouhier N."/>
            <person name="Sakthikumar S."/>
            <person name="Salamov A.A."/>
            <person name="Schmutz J."/>
            <person name="Selles B."/>
            <person name="Shapiro H."/>
            <person name="Tanguay P."/>
            <person name="Tuskan G.A."/>
            <person name="Henrissat B."/>
            <person name="Van de Peer Y."/>
            <person name="Rouze P."/>
            <person name="Ellis J.G."/>
            <person name="Dodds P.N."/>
            <person name="Schein J.E."/>
            <person name="Zhong S."/>
            <person name="Hamelin R.C."/>
            <person name="Grigoriev I.V."/>
            <person name="Szabo L.J."/>
            <person name="Martin F."/>
        </authorList>
    </citation>
    <scope>NUCLEOTIDE SEQUENCE [LARGE SCALE GENOMIC DNA]</scope>
    <source>
        <strain evidence="3">98AG31 / pathotype 3-4-7</strain>
    </source>
</reference>
<dbReference type="Proteomes" id="UP000001072">
    <property type="component" value="Unassembled WGS sequence"/>
</dbReference>
<proteinExistence type="predicted"/>
<sequence>MPSEPTLPTRVLRDRKKATSNLLPAIQESSFQNVVEGSENSMKRKRTSAGSDTGSVTHELRDDIPQRLKSVGVTVGEKSSRVRLLELLDKCTKPKRPRLRESSASRIPSAHEVRVKSKSSNKQEKVPVPDFSDVSLKAQQSSALSKDRPAPSDHDFNCHEPFELIQMIKNIGLDGQGLTKDELVGLCNDYRDLTVVIPRHFFRFALPEPLSPSTSRLEGSPDESAAHQPPSQWCKTSSRQDPTQATVYTGTSEIPSKSRRKGKEKANIETSNLTSSDVSLAAEQEISVDSSSEVRGNDKLENTQISDPASIKLQSNQPEKHKTRDPVPSSRHGKIFEKYSPVDTPSLGYQSSSKSSHCSTRKSMSKNLRPRSKRKKATLIWEDEASQHDETPSDRSNYSDDLMLETDDEDLMLETDEEDQPELPTRKQKTRPHKSTHPSTPLNSSSVPLTPTPHRDKPSVAGQSDCEESTHQQEWRPKYWTYMWTYTNRST</sequence>
<dbReference type="RefSeq" id="XP_007417360.1">
    <property type="nucleotide sequence ID" value="XM_007417298.1"/>
</dbReference>
<feature type="region of interest" description="Disordered" evidence="1">
    <location>
        <begin position="95"/>
        <end position="157"/>
    </location>
</feature>
<feature type="compositionally biased region" description="Basic and acidic residues" evidence="1">
    <location>
        <begin position="99"/>
        <end position="127"/>
    </location>
</feature>
<dbReference type="EMBL" id="GL883160">
    <property type="protein sequence ID" value="EGF99381.1"/>
    <property type="molecule type" value="Genomic_DNA"/>
</dbReference>
<organism evidence="3">
    <name type="scientific">Melampsora larici-populina (strain 98AG31 / pathotype 3-4-7)</name>
    <name type="common">Poplar leaf rust fungus</name>
    <dbReference type="NCBI Taxonomy" id="747676"/>
    <lineage>
        <taxon>Eukaryota</taxon>
        <taxon>Fungi</taxon>
        <taxon>Dikarya</taxon>
        <taxon>Basidiomycota</taxon>
        <taxon>Pucciniomycotina</taxon>
        <taxon>Pucciniomycetes</taxon>
        <taxon>Pucciniales</taxon>
        <taxon>Melampsoraceae</taxon>
        <taxon>Melampsora</taxon>
    </lineage>
</organism>
<dbReference type="AlphaFoldDB" id="F4S7J6"/>
<dbReference type="KEGG" id="mlr:MELLADRAFT_94675"/>
<dbReference type="GeneID" id="18936954"/>